<dbReference type="AlphaFoldDB" id="A0A2G2Y981"/>
<evidence type="ECO:0000313" key="1">
    <source>
        <dbReference type="EMBL" id="PHT66317.1"/>
    </source>
</evidence>
<evidence type="ECO:0000313" key="2">
    <source>
        <dbReference type="Proteomes" id="UP000222542"/>
    </source>
</evidence>
<comment type="caution">
    <text evidence="1">The sequence shown here is derived from an EMBL/GenBank/DDBJ whole genome shotgun (WGS) entry which is preliminary data.</text>
</comment>
<accession>A0A2G2Y981</accession>
<organism evidence="1 2">
    <name type="scientific">Capsicum annuum</name>
    <name type="common">Capsicum pepper</name>
    <dbReference type="NCBI Taxonomy" id="4072"/>
    <lineage>
        <taxon>Eukaryota</taxon>
        <taxon>Viridiplantae</taxon>
        <taxon>Streptophyta</taxon>
        <taxon>Embryophyta</taxon>
        <taxon>Tracheophyta</taxon>
        <taxon>Spermatophyta</taxon>
        <taxon>Magnoliopsida</taxon>
        <taxon>eudicotyledons</taxon>
        <taxon>Gunneridae</taxon>
        <taxon>Pentapetalae</taxon>
        <taxon>asterids</taxon>
        <taxon>lamiids</taxon>
        <taxon>Solanales</taxon>
        <taxon>Solanaceae</taxon>
        <taxon>Solanoideae</taxon>
        <taxon>Capsiceae</taxon>
        <taxon>Capsicum</taxon>
    </lineage>
</organism>
<protein>
    <submittedName>
        <fullName evidence="1">Uncharacterized protein</fullName>
    </submittedName>
</protein>
<keyword evidence="2" id="KW-1185">Reference proteome</keyword>
<dbReference type="EMBL" id="AYRZ02000012">
    <property type="protein sequence ID" value="PHT66317.1"/>
    <property type="molecule type" value="Genomic_DNA"/>
</dbReference>
<proteinExistence type="predicted"/>
<dbReference type="Gramene" id="PHT66317">
    <property type="protein sequence ID" value="PHT66317"/>
    <property type="gene ID" value="T459_30742"/>
</dbReference>
<sequence length="291" mass="31861">MNTTPNINQCYAMIVQDESQKALTGDSYSTGKKILDPTALFTRSSPRSHGYEGVGGGSCSSYFGSGSSGSSGAGPFSGYLVIMLIHVLVQDQYNHITYFLNKSILGEENNGTSDVGGSAYIIGIFAWHTCFNTSQPDVSSSWIVDISATTNMDLFTGKVKRIGKVHKVHNLWDCATISPHTYKVNSRDAFDDNVPGDTTLTYTDVNSYLAERVENPQVLSHEHVDDQHLYLVHENVLESEHMDAQHLHPVNENVDGETNAIVDGKGIAPENMLVTQSGDRRKSNRTSRALI</sequence>
<dbReference type="Proteomes" id="UP000222542">
    <property type="component" value="Unassembled WGS sequence"/>
</dbReference>
<gene>
    <name evidence="1" type="ORF">T459_30742</name>
</gene>
<reference evidence="1 2" key="2">
    <citation type="journal article" date="2017" name="Genome Biol.">
        <title>New reference genome sequences of hot pepper reveal the massive evolution of plant disease-resistance genes by retroduplication.</title>
        <authorList>
            <person name="Kim S."/>
            <person name="Park J."/>
            <person name="Yeom S.I."/>
            <person name="Kim Y.M."/>
            <person name="Seo E."/>
            <person name="Kim K.T."/>
            <person name="Kim M.S."/>
            <person name="Lee J.M."/>
            <person name="Cheong K."/>
            <person name="Shin H.S."/>
            <person name="Kim S.B."/>
            <person name="Han K."/>
            <person name="Lee J."/>
            <person name="Park M."/>
            <person name="Lee H.A."/>
            <person name="Lee H.Y."/>
            <person name="Lee Y."/>
            <person name="Oh S."/>
            <person name="Lee J.H."/>
            <person name="Choi E."/>
            <person name="Choi E."/>
            <person name="Lee S.E."/>
            <person name="Jeon J."/>
            <person name="Kim H."/>
            <person name="Choi G."/>
            <person name="Song H."/>
            <person name="Lee J."/>
            <person name="Lee S.C."/>
            <person name="Kwon J.K."/>
            <person name="Lee H.Y."/>
            <person name="Koo N."/>
            <person name="Hong Y."/>
            <person name="Kim R.W."/>
            <person name="Kang W.H."/>
            <person name="Huh J.H."/>
            <person name="Kang B.C."/>
            <person name="Yang T.J."/>
            <person name="Lee Y.H."/>
            <person name="Bennetzen J.L."/>
            <person name="Choi D."/>
        </authorList>
    </citation>
    <scope>NUCLEOTIDE SEQUENCE [LARGE SCALE GENOMIC DNA]</scope>
    <source>
        <strain evidence="2">cv. CM334</strain>
    </source>
</reference>
<reference evidence="1 2" key="1">
    <citation type="journal article" date="2014" name="Nat. Genet.">
        <title>Genome sequence of the hot pepper provides insights into the evolution of pungency in Capsicum species.</title>
        <authorList>
            <person name="Kim S."/>
            <person name="Park M."/>
            <person name="Yeom S.I."/>
            <person name="Kim Y.M."/>
            <person name="Lee J.M."/>
            <person name="Lee H.A."/>
            <person name="Seo E."/>
            <person name="Choi J."/>
            <person name="Cheong K."/>
            <person name="Kim K.T."/>
            <person name="Jung K."/>
            <person name="Lee G.W."/>
            <person name="Oh S.K."/>
            <person name="Bae C."/>
            <person name="Kim S.B."/>
            <person name="Lee H.Y."/>
            <person name="Kim S.Y."/>
            <person name="Kim M.S."/>
            <person name="Kang B.C."/>
            <person name="Jo Y.D."/>
            <person name="Yang H.B."/>
            <person name="Jeong H.J."/>
            <person name="Kang W.H."/>
            <person name="Kwon J.K."/>
            <person name="Shin C."/>
            <person name="Lim J.Y."/>
            <person name="Park J.H."/>
            <person name="Huh J.H."/>
            <person name="Kim J.S."/>
            <person name="Kim B.D."/>
            <person name="Cohen O."/>
            <person name="Paran I."/>
            <person name="Suh M.C."/>
            <person name="Lee S.B."/>
            <person name="Kim Y.K."/>
            <person name="Shin Y."/>
            <person name="Noh S.J."/>
            <person name="Park J."/>
            <person name="Seo Y.S."/>
            <person name="Kwon S.Y."/>
            <person name="Kim H.A."/>
            <person name="Park J.M."/>
            <person name="Kim H.J."/>
            <person name="Choi S.B."/>
            <person name="Bosland P.W."/>
            <person name="Reeves G."/>
            <person name="Jo S.H."/>
            <person name="Lee B.W."/>
            <person name="Cho H.T."/>
            <person name="Choi H.S."/>
            <person name="Lee M.S."/>
            <person name="Yu Y."/>
            <person name="Do Choi Y."/>
            <person name="Park B.S."/>
            <person name="van Deynze A."/>
            <person name="Ashrafi H."/>
            <person name="Hill T."/>
            <person name="Kim W.T."/>
            <person name="Pai H.S."/>
            <person name="Ahn H.K."/>
            <person name="Yeam I."/>
            <person name="Giovannoni J.J."/>
            <person name="Rose J.K."/>
            <person name="Sorensen I."/>
            <person name="Lee S.J."/>
            <person name="Kim R.W."/>
            <person name="Choi I.Y."/>
            <person name="Choi B.S."/>
            <person name="Lim J.S."/>
            <person name="Lee Y.H."/>
            <person name="Choi D."/>
        </authorList>
    </citation>
    <scope>NUCLEOTIDE SEQUENCE [LARGE SCALE GENOMIC DNA]</scope>
    <source>
        <strain evidence="2">cv. CM334</strain>
    </source>
</reference>
<name>A0A2G2Y981_CAPAN</name>